<dbReference type="EMBL" id="PKHE01000010">
    <property type="protein sequence ID" value="PKY89061.1"/>
    <property type="molecule type" value="Genomic_DNA"/>
</dbReference>
<evidence type="ECO:0000313" key="2">
    <source>
        <dbReference type="Proteomes" id="UP000234384"/>
    </source>
</evidence>
<proteinExistence type="predicted"/>
<gene>
    <name evidence="1" type="ORF">CYJ57_04805</name>
</gene>
<organism evidence="1 2">
    <name type="scientific">Falseniella ignava</name>
    <dbReference type="NCBI Taxonomy" id="137730"/>
    <lineage>
        <taxon>Bacteria</taxon>
        <taxon>Bacillati</taxon>
        <taxon>Bacillota</taxon>
        <taxon>Bacilli</taxon>
        <taxon>Lactobacillales</taxon>
        <taxon>Aerococcaceae</taxon>
        <taxon>Falseniella</taxon>
    </lineage>
</organism>
<dbReference type="OrthoDB" id="2242521at2"/>
<protein>
    <recommendedName>
        <fullName evidence="3">DUF5590 domain-containing protein</fullName>
    </recommendedName>
</protein>
<reference evidence="1 2" key="1">
    <citation type="submission" date="2017-12" db="EMBL/GenBank/DDBJ databases">
        <title>Phylogenetic diversity of female urinary microbiome.</title>
        <authorList>
            <person name="Thomas-White K."/>
            <person name="Wolfe A.J."/>
        </authorList>
    </citation>
    <scope>NUCLEOTIDE SEQUENCE [LARGE SCALE GENOMIC DNA]</scope>
    <source>
        <strain evidence="1 2">UMB0898</strain>
    </source>
</reference>
<name>A0A2I1K088_9LACT</name>
<dbReference type="SUPFAM" id="SSF54403">
    <property type="entry name" value="Cystatin/monellin"/>
    <property type="match status" value="1"/>
</dbReference>
<sequence>MSQKWIPVTSMILLSLMMFFIFIYASSVSRLAQAEVEAKDIIEVDYPIEQVHQFNMVTMKESYFSMFFTDNEGVERYAIIKQDGGDTDYYTNEDIISREDAIGITKYDNEIDKVMQARLGKMDNRPVWEVTFKDQSGIMSYYYLDATDGEWIQTIANL</sequence>
<dbReference type="RefSeq" id="WP_101954292.1">
    <property type="nucleotide sequence ID" value="NZ_PKHE01000010.1"/>
</dbReference>
<comment type="caution">
    <text evidence="1">The sequence shown here is derived from an EMBL/GenBank/DDBJ whole genome shotgun (WGS) entry which is preliminary data.</text>
</comment>
<dbReference type="InterPro" id="IPR046350">
    <property type="entry name" value="Cystatin_sf"/>
</dbReference>
<dbReference type="Proteomes" id="UP000234384">
    <property type="component" value="Unassembled WGS sequence"/>
</dbReference>
<accession>A0A2I1K088</accession>
<evidence type="ECO:0008006" key="3">
    <source>
        <dbReference type="Google" id="ProtNLM"/>
    </source>
</evidence>
<dbReference type="AlphaFoldDB" id="A0A2I1K088"/>
<dbReference type="Gene3D" id="3.10.450.40">
    <property type="match status" value="1"/>
</dbReference>
<evidence type="ECO:0000313" key="1">
    <source>
        <dbReference type="EMBL" id="PKY89061.1"/>
    </source>
</evidence>